<sequence length="61" mass="6930">MGVALDWTSGSHWGGSHEPCVICGELTFLVSDRGRPCHKECAERWYDAHPHVEPFGPHWRT</sequence>
<name>A0AA41Q4S6_9ACTN</name>
<dbReference type="AlphaFoldDB" id="A0AA41Q4S6"/>
<evidence type="ECO:0000313" key="2">
    <source>
        <dbReference type="Proteomes" id="UP001165378"/>
    </source>
</evidence>
<keyword evidence="2" id="KW-1185">Reference proteome</keyword>
<reference evidence="1" key="1">
    <citation type="submission" date="2022-01" db="EMBL/GenBank/DDBJ databases">
        <title>Genome-Based Taxonomic Classification of the Phylum Actinobacteria.</title>
        <authorList>
            <person name="Gao Y."/>
        </authorList>
    </citation>
    <scope>NUCLEOTIDE SEQUENCE</scope>
    <source>
        <strain evidence="1">KLBMP 8922</strain>
    </source>
</reference>
<proteinExistence type="predicted"/>
<dbReference type="RefSeq" id="WP_235055993.1">
    <property type="nucleotide sequence ID" value="NZ_JAKFHA010000023.1"/>
</dbReference>
<dbReference type="EMBL" id="JAKFHA010000023">
    <property type="protein sequence ID" value="MCF2531326.1"/>
    <property type="molecule type" value="Genomic_DNA"/>
</dbReference>
<comment type="caution">
    <text evidence="1">The sequence shown here is derived from an EMBL/GenBank/DDBJ whole genome shotgun (WGS) entry which is preliminary data.</text>
</comment>
<gene>
    <name evidence="1" type="ORF">LZ495_29470</name>
</gene>
<organism evidence="1 2">
    <name type="scientific">Yinghuangia soli</name>
    <dbReference type="NCBI Taxonomy" id="2908204"/>
    <lineage>
        <taxon>Bacteria</taxon>
        <taxon>Bacillati</taxon>
        <taxon>Actinomycetota</taxon>
        <taxon>Actinomycetes</taxon>
        <taxon>Kitasatosporales</taxon>
        <taxon>Streptomycetaceae</taxon>
        <taxon>Yinghuangia</taxon>
    </lineage>
</organism>
<protein>
    <submittedName>
        <fullName evidence="1">Uncharacterized protein</fullName>
    </submittedName>
</protein>
<evidence type="ECO:0000313" key="1">
    <source>
        <dbReference type="EMBL" id="MCF2531326.1"/>
    </source>
</evidence>
<accession>A0AA41Q4S6</accession>
<dbReference type="Proteomes" id="UP001165378">
    <property type="component" value="Unassembled WGS sequence"/>
</dbReference>